<keyword evidence="3" id="KW-0731">Sigma factor</keyword>
<dbReference type="STRING" id="937334.SAMN05444406_11059"/>
<dbReference type="NCBIfam" id="TIGR02937">
    <property type="entry name" value="sigma70-ECF"/>
    <property type="match status" value="1"/>
</dbReference>
<evidence type="ECO:0000256" key="1">
    <source>
        <dbReference type="ARBA" id="ARBA00010641"/>
    </source>
</evidence>
<keyword evidence="4" id="KW-0804">Transcription</keyword>
<name>A0A1I5VAL3_9FIRM</name>
<evidence type="ECO:0000259" key="6">
    <source>
        <dbReference type="Pfam" id="PF08281"/>
    </source>
</evidence>
<evidence type="ECO:0000259" key="5">
    <source>
        <dbReference type="Pfam" id="PF04542"/>
    </source>
</evidence>
<dbReference type="SUPFAM" id="SSF88946">
    <property type="entry name" value="Sigma2 domain of RNA polymerase sigma factors"/>
    <property type="match status" value="1"/>
</dbReference>
<dbReference type="CDD" id="cd06171">
    <property type="entry name" value="Sigma70_r4"/>
    <property type="match status" value="1"/>
</dbReference>
<feature type="domain" description="RNA polymerase sigma-70 region 2" evidence="5">
    <location>
        <begin position="22"/>
        <end position="88"/>
    </location>
</feature>
<proteinExistence type="inferred from homology"/>
<keyword evidence="2" id="KW-0805">Transcription regulation</keyword>
<feature type="domain" description="RNA polymerase sigma factor 70 region 4 type 2" evidence="6">
    <location>
        <begin position="126"/>
        <end position="178"/>
    </location>
</feature>
<dbReference type="InterPro" id="IPR007627">
    <property type="entry name" value="RNA_pol_sigma70_r2"/>
</dbReference>
<gene>
    <name evidence="7" type="ORF">SAMN05444406_11059</name>
</gene>
<dbReference type="OrthoDB" id="1706725at2"/>
<dbReference type="RefSeq" id="WP_092282250.1">
    <property type="nucleotide sequence ID" value="NZ_FOXR01000010.1"/>
</dbReference>
<dbReference type="Proteomes" id="UP000198577">
    <property type="component" value="Unassembled WGS sequence"/>
</dbReference>
<dbReference type="InterPro" id="IPR039425">
    <property type="entry name" value="RNA_pol_sigma-70-like"/>
</dbReference>
<dbReference type="EMBL" id="FOXR01000010">
    <property type="protein sequence ID" value="SFQ04452.1"/>
    <property type="molecule type" value="Genomic_DNA"/>
</dbReference>
<dbReference type="InterPro" id="IPR013249">
    <property type="entry name" value="RNA_pol_sigma70_r4_t2"/>
</dbReference>
<sequence>MNDEALLIERAQNGDVLAFEELVSLYAKKIYNYCYRMTDSREDAEDLAQEVFIKVYRNLKSFKGNSKFSTWVYRIAYNTCVDRYRNGRKLDTILLNPGKNEDAVEIELVSNDLLPEEEVIKRERYRKLQACLASLKPEYKTVIILRDIQNYSYEEIAEILQVPLGTVKSHISRARAALCDALREMLE</sequence>
<evidence type="ECO:0000313" key="7">
    <source>
        <dbReference type="EMBL" id="SFQ04452.1"/>
    </source>
</evidence>
<protein>
    <submittedName>
        <fullName evidence="7">RNA polymerase, sigma-24 subunit, RpoE</fullName>
    </submittedName>
</protein>
<dbReference type="GO" id="GO:0003677">
    <property type="term" value="F:DNA binding"/>
    <property type="evidence" value="ECO:0007669"/>
    <property type="project" value="InterPro"/>
</dbReference>
<evidence type="ECO:0000256" key="3">
    <source>
        <dbReference type="ARBA" id="ARBA00023082"/>
    </source>
</evidence>
<accession>A0A1I5VAL3</accession>
<evidence type="ECO:0000313" key="8">
    <source>
        <dbReference type="Proteomes" id="UP000198577"/>
    </source>
</evidence>
<evidence type="ECO:0000256" key="2">
    <source>
        <dbReference type="ARBA" id="ARBA00023015"/>
    </source>
</evidence>
<dbReference type="InterPro" id="IPR013325">
    <property type="entry name" value="RNA_pol_sigma_r2"/>
</dbReference>
<comment type="similarity">
    <text evidence="1">Belongs to the sigma-70 factor family. ECF subfamily.</text>
</comment>
<dbReference type="InterPro" id="IPR036388">
    <property type="entry name" value="WH-like_DNA-bd_sf"/>
</dbReference>
<dbReference type="InterPro" id="IPR013324">
    <property type="entry name" value="RNA_pol_sigma_r3/r4-like"/>
</dbReference>
<dbReference type="Gene3D" id="1.10.1740.10">
    <property type="match status" value="1"/>
</dbReference>
<dbReference type="GO" id="GO:0016987">
    <property type="term" value="F:sigma factor activity"/>
    <property type="evidence" value="ECO:0007669"/>
    <property type="project" value="UniProtKB-KW"/>
</dbReference>
<dbReference type="PANTHER" id="PTHR43133">
    <property type="entry name" value="RNA POLYMERASE ECF-TYPE SIGMA FACTO"/>
    <property type="match status" value="1"/>
</dbReference>
<dbReference type="Pfam" id="PF08281">
    <property type="entry name" value="Sigma70_r4_2"/>
    <property type="match status" value="1"/>
</dbReference>
<organism evidence="7 8">
    <name type="scientific">Caldicoprobacter faecalis</name>
    <dbReference type="NCBI Taxonomy" id="937334"/>
    <lineage>
        <taxon>Bacteria</taxon>
        <taxon>Bacillati</taxon>
        <taxon>Bacillota</taxon>
        <taxon>Clostridia</taxon>
        <taxon>Caldicoprobacterales</taxon>
        <taxon>Caldicoprobacteraceae</taxon>
        <taxon>Caldicoprobacter</taxon>
    </lineage>
</organism>
<evidence type="ECO:0000256" key="4">
    <source>
        <dbReference type="ARBA" id="ARBA00023163"/>
    </source>
</evidence>
<dbReference type="Pfam" id="PF04542">
    <property type="entry name" value="Sigma70_r2"/>
    <property type="match status" value="1"/>
</dbReference>
<dbReference type="AlphaFoldDB" id="A0A1I5VAL3"/>
<dbReference type="GO" id="GO:0006352">
    <property type="term" value="P:DNA-templated transcription initiation"/>
    <property type="evidence" value="ECO:0007669"/>
    <property type="project" value="InterPro"/>
</dbReference>
<dbReference type="PANTHER" id="PTHR43133:SF51">
    <property type="entry name" value="RNA POLYMERASE SIGMA FACTOR"/>
    <property type="match status" value="1"/>
</dbReference>
<dbReference type="InterPro" id="IPR014284">
    <property type="entry name" value="RNA_pol_sigma-70_dom"/>
</dbReference>
<dbReference type="SUPFAM" id="SSF88659">
    <property type="entry name" value="Sigma3 and sigma4 domains of RNA polymerase sigma factors"/>
    <property type="match status" value="1"/>
</dbReference>
<dbReference type="Gene3D" id="1.10.10.10">
    <property type="entry name" value="Winged helix-like DNA-binding domain superfamily/Winged helix DNA-binding domain"/>
    <property type="match status" value="1"/>
</dbReference>
<reference evidence="7 8" key="1">
    <citation type="submission" date="2016-10" db="EMBL/GenBank/DDBJ databases">
        <authorList>
            <person name="de Groot N.N."/>
        </authorList>
    </citation>
    <scope>NUCLEOTIDE SEQUENCE [LARGE SCALE GENOMIC DNA]</scope>
    <source>
        <strain evidence="7 8">DSM 20678</strain>
    </source>
</reference>
<keyword evidence="8" id="KW-1185">Reference proteome</keyword>